<proteinExistence type="predicted"/>
<feature type="region of interest" description="Disordered" evidence="1">
    <location>
        <begin position="1"/>
        <end position="75"/>
    </location>
</feature>
<name>A0A8D8CC94_CULPI</name>
<sequence>MEEPQQQQEPEQPKPATSPADQMAARREARRKRILENSNNRLTKITGREHNEPVAEEPKVQPPDEIYPDPEDERDVYQQPELSPFVPPLGFPPAGIPNGDIFSLLNSFSQAQPNGFPGGMPFGNMADLPTAGTTGASRPPPVPESRLVKFLRTKIHIALLAILVYLLFATGQQRWIGGSVFVLLLGWETVEMLLLKTYEPQASILDVVFLLGGIPKRYSQFLLKLTQTINKVLKDVAFFVFFFVATHLLWSRLVLGIEFSYVLGYDQLDQPIAS</sequence>
<keyword evidence="2" id="KW-0472">Membrane</keyword>
<accession>A0A8D8CC94</accession>
<keyword evidence="2" id="KW-0812">Transmembrane</keyword>
<evidence type="ECO:0000256" key="1">
    <source>
        <dbReference type="SAM" id="MobiDB-lite"/>
    </source>
</evidence>
<keyword evidence="2" id="KW-1133">Transmembrane helix</keyword>
<protein>
    <submittedName>
        <fullName evidence="3">(northern house mosquito) hypothetical protein</fullName>
    </submittedName>
</protein>
<evidence type="ECO:0000313" key="3">
    <source>
        <dbReference type="EMBL" id="CAG6490756.1"/>
    </source>
</evidence>
<feature type="transmembrane region" description="Helical" evidence="2">
    <location>
        <begin position="197"/>
        <end position="215"/>
    </location>
</feature>
<feature type="transmembrane region" description="Helical" evidence="2">
    <location>
        <begin position="155"/>
        <end position="177"/>
    </location>
</feature>
<feature type="compositionally biased region" description="Low complexity" evidence="1">
    <location>
        <begin position="1"/>
        <end position="10"/>
    </location>
</feature>
<feature type="transmembrane region" description="Helical" evidence="2">
    <location>
        <begin position="236"/>
        <end position="255"/>
    </location>
</feature>
<organism evidence="3">
    <name type="scientific">Culex pipiens</name>
    <name type="common">House mosquito</name>
    <dbReference type="NCBI Taxonomy" id="7175"/>
    <lineage>
        <taxon>Eukaryota</taxon>
        <taxon>Metazoa</taxon>
        <taxon>Ecdysozoa</taxon>
        <taxon>Arthropoda</taxon>
        <taxon>Hexapoda</taxon>
        <taxon>Insecta</taxon>
        <taxon>Pterygota</taxon>
        <taxon>Neoptera</taxon>
        <taxon>Endopterygota</taxon>
        <taxon>Diptera</taxon>
        <taxon>Nematocera</taxon>
        <taxon>Culicoidea</taxon>
        <taxon>Culicidae</taxon>
        <taxon>Culicinae</taxon>
        <taxon>Culicini</taxon>
        <taxon>Culex</taxon>
        <taxon>Culex</taxon>
    </lineage>
</organism>
<dbReference type="AlphaFoldDB" id="A0A8D8CC94"/>
<feature type="compositionally biased region" description="Basic and acidic residues" evidence="1">
    <location>
        <begin position="46"/>
        <end position="59"/>
    </location>
</feature>
<reference evidence="3" key="1">
    <citation type="submission" date="2021-05" db="EMBL/GenBank/DDBJ databases">
        <authorList>
            <person name="Alioto T."/>
            <person name="Alioto T."/>
            <person name="Gomez Garrido J."/>
        </authorList>
    </citation>
    <scope>NUCLEOTIDE SEQUENCE</scope>
</reference>
<evidence type="ECO:0000256" key="2">
    <source>
        <dbReference type="SAM" id="Phobius"/>
    </source>
</evidence>
<dbReference type="EMBL" id="HBUE01116880">
    <property type="protein sequence ID" value="CAG6490756.1"/>
    <property type="molecule type" value="Transcribed_RNA"/>
</dbReference>